<organism evidence="1 2">
    <name type="scientific">Delitschia confertaspora ATCC 74209</name>
    <dbReference type="NCBI Taxonomy" id="1513339"/>
    <lineage>
        <taxon>Eukaryota</taxon>
        <taxon>Fungi</taxon>
        <taxon>Dikarya</taxon>
        <taxon>Ascomycota</taxon>
        <taxon>Pezizomycotina</taxon>
        <taxon>Dothideomycetes</taxon>
        <taxon>Pleosporomycetidae</taxon>
        <taxon>Pleosporales</taxon>
        <taxon>Delitschiaceae</taxon>
        <taxon>Delitschia</taxon>
    </lineage>
</organism>
<proteinExistence type="predicted"/>
<dbReference type="Proteomes" id="UP000799536">
    <property type="component" value="Unassembled WGS sequence"/>
</dbReference>
<name>A0A9P4MNS9_9PLEO</name>
<reference evidence="1" key="1">
    <citation type="journal article" date="2020" name="Stud. Mycol.">
        <title>101 Dothideomycetes genomes: a test case for predicting lifestyles and emergence of pathogens.</title>
        <authorList>
            <person name="Haridas S."/>
            <person name="Albert R."/>
            <person name="Binder M."/>
            <person name="Bloem J."/>
            <person name="Labutti K."/>
            <person name="Salamov A."/>
            <person name="Andreopoulos B."/>
            <person name="Baker S."/>
            <person name="Barry K."/>
            <person name="Bills G."/>
            <person name="Bluhm B."/>
            <person name="Cannon C."/>
            <person name="Castanera R."/>
            <person name="Culley D."/>
            <person name="Daum C."/>
            <person name="Ezra D."/>
            <person name="Gonzalez J."/>
            <person name="Henrissat B."/>
            <person name="Kuo A."/>
            <person name="Liang C."/>
            <person name="Lipzen A."/>
            <person name="Lutzoni F."/>
            <person name="Magnuson J."/>
            <person name="Mondo S."/>
            <person name="Nolan M."/>
            <person name="Ohm R."/>
            <person name="Pangilinan J."/>
            <person name="Park H.-J."/>
            <person name="Ramirez L."/>
            <person name="Alfaro M."/>
            <person name="Sun H."/>
            <person name="Tritt A."/>
            <person name="Yoshinaga Y."/>
            <person name="Zwiers L.-H."/>
            <person name="Turgeon B."/>
            <person name="Goodwin S."/>
            <person name="Spatafora J."/>
            <person name="Crous P."/>
            <person name="Grigoriev I."/>
        </authorList>
    </citation>
    <scope>NUCLEOTIDE SEQUENCE</scope>
    <source>
        <strain evidence="1">ATCC 74209</strain>
    </source>
</reference>
<evidence type="ECO:0000313" key="1">
    <source>
        <dbReference type="EMBL" id="KAF2197466.1"/>
    </source>
</evidence>
<dbReference type="AlphaFoldDB" id="A0A9P4MNS9"/>
<protein>
    <submittedName>
        <fullName evidence="1">Uncharacterized protein</fullName>
    </submittedName>
</protein>
<comment type="caution">
    <text evidence="1">The sequence shown here is derived from an EMBL/GenBank/DDBJ whole genome shotgun (WGS) entry which is preliminary data.</text>
</comment>
<gene>
    <name evidence="1" type="ORF">GQ43DRAFT_484124</name>
</gene>
<evidence type="ECO:0000313" key="2">
    <source>
        <dbReference type="Proteomes" id="UP000799536"/>
    </source>
</evidence>
<accession>A0A9P4MNS9</accession>
<dbReference type="EMBL" id="ML994232">
    <property type="protein sequence ID" value="KAF2197466.1"/>
    <property type="molecule type" value="Genomic_DNA"/>
</dbReference>
<keyword evidence="2" id="KW-1185">Reference proteome</keyword>
<sequence>MANQPSSFLVHITNLSKTEEGKKYIQWIEPNGSTANDHSDPFLRIESKLMQYVVGQQGEGGVKNFIEDFNTKLDFAADRAAWNSKYHGVPLTSDQALSHLHWRLVHINDNNVTTVWQRDFFTDSIKSFPLVERMGKLEALAYSVFMERIAAGFPGSGPAWKAR</sequence>